<keyword evidence="19" id="KW-1185">Reference proteome</keyword>
<keyword evidence="5" id="KW-0949">S-adenosyl-L-methionine</keyword>
<evidence type="ECO:0000256" key="5">
    <source>
        <dbReference type="ARBA" id="ARBA00022691"/>
    </source>
</evidence>
<comment type="catalytic activity">
    <reaction evidence="8">
        <text>methylarsonous acid + S-adenosyl-L-methionine = dimethylarsinate + S-adenosyl-L-homocysteine + 2 H(+)</text>
        <dbReference type="Rhea" id="RHEA:11684"/>
        <dbReference type="ChEBI" id="CHEBI:15378"/>
        <dbReference type="ChEBI" id="CHEBI:16223"/>
        <dbReference type="ChEBI" id="CHEBI:17826"/>
        <dbReference type="ChEBI" id="CHEBI:57856"/>
        <dbReference type="ChEBI" id="CHEBI:59789"/>
    </reaction>
</comment>
<evidence type="ECO:0000256" key="12">
    <source>
        <dbReference type="ARBA" id="ARBA00076540"/>
    </source>
</evidence>
<evidence type="ECO:0000259" key="17">
    <source>
        <dbReference type="Pfam" id="PF05175"/>
    </source>
</evidence>
<dbReference type="Pfam" id="PF05175">
    <property type="entry name" value="MTS"/>
    <property type="match status" value="1"/>
</dbReference>
<dbReference type="GO" id="GO:0035657">
    <property type="term" value="C:eRF1 methyltransferase complex"/>
    <property type="evidence" value="ECO:0007669"/>
    <property type="project" value="TreeGrafter"/>
</dbReference>
<dbReference type="EMBL" id="VXIV02003264">
    <property type="protein sequence ID" value="KAF6018975.1"/>
    <property type="molecule type" value="Genomic_DNA"/>
</dbReference>
<dbReference type="InterPro" id="IPR029063">
    <property type="entry name" value="SAM-dependent_MTases_sf"/>
</dbReference>
<accession>A0A7J7IYU7</accession>
<evidence type="ECO:0000256" key="13">
    <source>
        <dbReference type="ARBA" id="ARBA00080992"/>
    </source>
</evidence>
<dbReference type="Proteomes" id="UP000593567">
    <property type="component" value="Unassembled WGS sequence"/>
</dbReference>
<dbReference type="GO" id="GO:0003676">
    <property type="term" value="F:nucleic acid binding"/>
    <property type="evidence" value="ECO:0007669"/>
    <property type="project" value="InterPro"/>
</dbReference>
<dbReference type="InterPro" id="IPR002052">
    <property type="entry name" value="DNA_methylase_N6_adenine_CS"/>
</dbReference>
<evidence type="ECO:0000256" key="9">
    <source>
        <dbReference type="ARBA" id="ARBA00053180"/>
    </source>
</evidence>
<keyword evidence="6" id="KW-0539">Nucleus</keyword>
<evidence type="ECO:0000256" key="1">
    <source>
        <dbReference type="ARBA" id="ARBA00004123"/>
    </source>
</evidence>
<keyword evidence="4" id="KW-0808">Transferase</keyword>
<dbReference type="Gene3D" id="3.40.50.150">
    <property type="entry name" value="Vaccinia Virus protein VP39"/>
    <property type="match status" value="1"/>
</dbReference>
<dbReference type="PROSITE" id="PS00092">
    <property type="entry name" value="N6_MTASE"/>
    <property type="match status" value="1"/>
</dbReference>
<dbReference type="InterPro" id="IPR007848">
    <property type="entry name" value="Small_mtfrase_dom"/>
</dbReference>
<sequence length="226" mass="24568">MFGSVSTPDLSSITDEDKNHVYDPSEDTFLLLDTLEHDSQLIVSKKPTLILEIGCGSGIVSVFSAKVLDAHSPAFIMCTDINKHAANVAQRVSQTNGQSLEIVVTDLVMGFGDQISNKVDLLIFNPPYVVTPSNEVGTKDLSAAWAGGVDGREVTNRLLPKISDILAEGGLFYLVAIKENKIEDIKQILNKQGLTMTVVLTRRSGPELLSTLRFEKIESRVADLPV</sequence>
<evidence type="ECO:0000313" key="19">
    <source>
        <dbReference type="Proteomes" id="UP000593567"/>
    </source>
</evidence>
<dbReference type="InterPro" id="IPR004557">
    <property type="entry name" value="PrmC-related"/>
</dbReference>
<dbReference type="CDD" id="cd02440">
    <property type="entry name" value="AdoMet_MTases"/>
    <property type="match status" value="1"/>
</dbReference>
<reference evidence="18" key="1">
    <citation type="submission" date="2020-06" db="EMBL/GenBank/DDBJ databases">
        <title>Draft genome of Bugula neritina, a colonial animal packing powerful symbionts and potential medicines.</title>
        <authorList>
            <person name="Rayko M."/>
        </authorList>
    </citation>
    <scope>NUCLEOTIDE SEQUENCE [LARGE SCALE GENOMIC DNA]</scope>
    <source>
        <strain evidence="18">Kwan_BN1</strain>
    </source>
</reference>
<dbReference type="FunFam" id="3.40.50.150:FF:000077">
    <property type="entry name" value="HemK methyltransferase family member 2"/>
    <property type="match status" value="1"/>
</dbReference>
<dbReference type="GO" id="GO:0005634">
    <property type="term" value="C:nucleus"/>
    <property type="evidence" value="ECO:0007669"/>
    <property type="project" value="UniProtKB-SubCell"/>
</dbReference>
<comment type="function">
    <text evidence="9">Methyltransferase that can methylate proteins and, to a lower extent, arsenic. Catalytic subunit of a heterodimer with TRMT112, which monomethylates 'Lys-12' of histone H4 (H4K12me1), a modification present at the promoters of numerous genes encoding cell cycle regulators. Catalytic subunit of a heterodimer with TRMT112, which catalyzes N5-methylation of Glu residue of proteins with a Gly-Gln-Xaa-Xaa-Xaa-Arg motif. Methylates ETF1 on 'Gln-185'; ETF1 needs to be complexed to ERF3 in its GTP-bound form to be efficiently methylated. May also play a role in the modulation of arsenic-induced toxicity by mediating the conversion of monomethylarsonous acid (3+) into the less toxic dimethylarsonic acid. It however only plays a limited role in arsenic metabolism compared with AS3MT.</text>
</comment>
<dbReference type="OrthoDB" id="406152at2759"/>
<gene>
    <name evidence="18" type="ORF">EB796_022722</name>
</gene>
<comment type="subunit">
    <text evidence="10">Heterodimer; heterodimerization with TRMT112 is required for S-adenosyl-L-methionine-binding.</text>
</comment>
<protein>
    <recommendedName>
        <fullName evidence="15">Methyltransferase HEMK2</fullName>
    </recommendedName>
    <alternativeName>
        <fullName evidence="14">HemK methyltransferase family member 2</fullName>
    </alternativeName>
    <alternativeName>
        <fullName evidence="12">Lysine N-methyltransferase 9</fullName>
    </alternativeName>
    <alternativeName>
        <fullName evidence="11">Methylarsonite methyltransferase N6AMT1</fullName>
    </alternativeName>
    <alternativeName>
        <fullName evidence="16">Methyltransferase N6AMT1</fullName>
    </alternativeName>
    <alternativeName>
        <fullName evidence="13">Protein N(5)-glutamine methyltransferase</fullName>
    </alternativeName>
</protein>
<evidence type="ECO:0000313" key="18">
    <source>
        <dbReference type="EMBL" id="KAF6018975.1"/>
    </source>
</evidence>
<organism evidence="18 19">
    <name type="scientific">Bugula neritina</name>
    <name type="common">Brown bryozoan</name>
    <name type="synonym">Sertularia neritina</name>
    <dbReference type="NCBI Taxonomy" id="10212"/>
    <lineage>
        <taxon>Eukaryota</taxon>
        <taxon>Metazoa</taxon>
        <taxon>Spiralia</taxon>
        <taxon>Lophotrochozoa</taxon>
        <taxon>Bryozoa</taxon>
        <taxon>Gymnolaemata</taxon>
        <taxon>Cheilostomatida</taxon>
        <taxon>Flustrina</taxon>
        <taxon>Buguloidea</taxon>
        <taxon>Bugulidae</taxon>
        <taxon>Bugula</taxon>
    </lineage>
</organism>
<dbReference type="PANTHER" id="PTHR45875:SF1">
    <property type="entry name" value="METHYLTRANSFERASE N6AMT1"/>
    <property type="match status" value="1"/>
</dbReference>
<dbReference type="GO" id="GO:0036009">
    <property type="term" value="F:protein-glutamine N-methyltransferase activity"/>
    <property type="evidence" value="ECO:0007669"/>
    <property type="project" value="UniProtKB-ARBA"/>
</dbReference>
<dbReference type="SUPFAM" id="SSF53335">
    <property type="entry name" value="S-adenosyl-L-methionine-dependent methyltransferases"/>
    <property type="match status" value="1"/>
</dbReference>
<name>A0A7J7IYU7_BUGNE</name>
<comment type="similarity">
    <text evidence="2">Belongs to the eukaryotic/archaeal PrmC-related family.</text>
</comment>
<comment type="caution">
    <text evidence="18">The sequence shown here is derived from an EMBL/GenBank/DDBJ whole genome shotgun (WGS) entry which is preliminary data.</text>
</comment>
<feature type="domain" description="Methyltransferase small" evidence="17">
    <location>
        <begin position="30"/>
        <end position="130"/>
    </location>
</feature>
<dbReference type="NCBIfam" id="TIGR00537">
    <property type="entry name" value="hemK_rel_arch"/>
    <property type="match status" value="1"/>
</dbReference>
<evidence type="ECO:0000256" key="2">
    <source>
        <dbReference type="ARBA" id="ARBA00006149"/>
    </source>
</evidence>
<proteinExistence type="inferred from homology"/>
<evidence type="ECO:0000256" key="6">
    <source>
        <dbReference type="ARBA" id="ARBA00023242"/>
    </source>
</evidence>
<evidence type="ECO:0000256" key="3">
    <source>
        <dbReference type="ARBA" id="ARBA00022603"/>
    </source>
</evidence>
<evidence type="ECO:0000256" key="8">
    <source>
        <dbReference type="ARBA" id="ARBA00050903"/>
    </source>
</evidence>
<dbReference type="GO" id="GO:0032259">
    <property type="term" value="P:methylation"/>
    <property type="evidence" value="ECO:0007669"/>
    <property type="project" value="UniProtKB-KW"/>
</dbReference>
<evidence type="ECO:0000256" key="7">
    <source>
        <dbReference type="ARBA" id="ARBA00048619"/>
    </source>
</evidence>
<keyword evidence="3" id="KW-0489">Methyltransferase</keyword>
<evidence type="ECO:0000256" key="14">
    <source>
        <dbReference type="ARBA" id="ARBA00083337"/>
    </source>
</evidence>
<evidence type="ECO:0000256" key="10">
    <source>
        <dbReference type="ARBA" id="ARBA00062344"/>
    </source>
</evidence>
<comment type="subcellular location">
    <subcellularLocation>
        <location evidence="1">Nucleus</location>
    </subcellularLocation>
</comment>
<evidence type="ECO:0000256" key="11">
    <source>
        <dbReference type="ARBA" id="ARBA00075330"/>
    </source>
</evidence>
<evidence type="ECO:0000256" key="16">
    <source>
        <dbReference type="ARBA" id="ARBA00093667"/>
    </source>
</evidence>
<evidence type="ECO:0000256" key="4">
    <source>
        <dbReference type="ARBA" id="ARBA00022679"/>
    </source>
</evidence>
<evidence type="ECO:0000256" key="15">
    <source>
        <dbReference type="ARBA" id="ARBA00093624"/>
    </source>
</evidence>
<dbReference type="PANTHER" id="PTHR45875">
    <property type="entry name" value="METHYLTRANSFERASE N6AMT1"/>
    <property type="match status" value="1"/>
</dbReference>
<comment type="catalytic activity">
    <reaction evidence="7">
        <text>L-lysyl-[histone] + S-adenosyl-L-methionine = N(6)-methyl-L-lysyl-[histone] + S-adenosyl-L-homocysteine + H(+)</text>
        <dbReference type="Rhea" id="RHEA:10024"/>
        <dbReference type="Rhea" id="RHEA-COMP:9845"/>
        <dbReference type="Rhea" id="RHEA-COMP:9846"/>
        <dbReference type="ChEBI" id="CHEBI:15378"/>
        <dbReference type="ChEBI" id="CHEBI:29969"/>
        <dbReference type="ChEBI" id="CHEBI:57856"/>
        <dbReference type="ChEBI" id="CHEBI:59789"/>
        <dbReference type="ChEBI" id="CHEBI:61929"/>
    </reaction>
    <physiologicalReaction direction="left-to-right" evidence="7">
        <dbReference type="Rhea" id="RHEA:10025"/>
    </physiologicalReaction>
</comment>
<dbReference type="AlphaFoldDB" id="A0A7J7IYU7"/>
<dbReference type="InterPro" id="IPR052190">
    <property type="entry name" value="Euk-Arch_PrmC-MTase"/>
</dbReference>